<dbReference type="AlphaFoldDB" id="A0ABD2KL66"/>
<evidence type="ECO:0000313" key="4">
    <source>
        <dbReference type="Proteomes" id="UP001620645"/>
    </source>
</evidence>
<gene>
    <name evidence="3" type="ORF">niasHS_002546</name>
</gene>
<feature type="region of interest" description="Disordered" evidence="2">
    <location>
        <begin position="44"/>
        <end position="89"/>
    </location>
</feature>
<feature type="compositionally biased region" description="Basic and acidic residues" evidence="2">
    <location>
        <begin position="44"/>
        <end position="55"/>
    </location>
</feature>
<sequence>MSKEFFNDVSSNFVILQVIKAADQLYYKDKTLYTAIKPELIRSDTNRPKDAEKHQQIQKSGKKTADDNSGKKAAENLKQNNVQQAKNVESKCSKLQEMIGQAKKTVENALGSSHGSLESHQNSIDLRQEVAEINSKCADLANLLNALEQRLRAVEELTEGIAKKIGYSS</sequence>
<name>A0ABD2KL66_HETSC</name>
<evidence type="ECO:0000256" key="2">
    <source>
        <dbReference type="SAM" id="MobiDB-lite"/>
    </source>
</evidence>
<keyword evidence="4" id="KW-1185">Reference proteome</keyword>
<evidence type="ECO:0000313" key="3">
    <source>
        <dbReference type="EMBL" id="KAL3103360.1"/>
    </source>
</evidence>
<reference evidence="3 4" key="1">
    <citation type="submission" date="2024-10" db="EMBL/GenBank/DDBJ databases">
        <authorList>
            <person name="Kim D."/>
        </authorList>
    </citation>
    <scope>NUCLEOTIDE SEQUENCE [LARGE SCALE GENOMIC DNA]</scope>
    <source>
        <strain evidence="3">Taebaek</strain>
    </source>
</reference>
<dbReference type="Proteomes" id="UP001620645">
    <property type="component" value="Unassembled WGS sequence"/>
</dbReference>
<feature type="coiled-coil region" evidence="1">
    <location>
        <begin position="130"/>
        <end position="164"/>
    </location>
</feature>
<keyword evidence="1" id="KW-0175">Coiled coil</keyword>
<evidence type="ECO:0000256" key="1">
    <source>
        <dbReference type="SAM" id="Coils"/>
    </source>
</evidence>
<dbReference type="EMBL" id="JBICCN010000015">
    <property type="protein sequence ID" value="KAL3103360.1"/>
    <property type="molecule type" value="Genomic_DNA"/>
</dbReference>
<feature type="compositionally biased region" description="Basic and acidic residues" evidence="2">
    <location>
        <begin position="63"/>
        <end position="75"/>
    </location>
</feature>
<comment type="caution">
    <text evidence="3">The sequence shown here is derived from an EMBL/GenBank/DDBJ whole genome shotgun (WGS) entry which is preliminary data.</text>
</comment>
<accession>A0ABD2KL66</accession>
<organism evidence="3 4">
    <name type="scientific">Heterodera schachtii</name>
    <name type="common">Sugarbeet cyst nematode worm</name>
    <name type="synonym">Tylenchus schachtii</name>
    <dbReference type="NCBI Taxonomy" id="97005"/>
    <lineage>
        <taxon>Eukaryota</taxon>
        <taxon>Metazoa</taxon>
        <taxon>Ecdysozoa</taxon>
        <taxon>Nematoda</taxon>
        <taxon>Chromadorea</taxon>
        <taxon>Rhabditida</taxon>
        <taxon>Tylenchina</taxon>
        <taxon>Tylenchomorpha</taxon>
        <taxon>Tylenchoidea</taxon>
        <taxon>Heteroderidae</taxon>
        <taxon>Heteroderinae</taxon>
        <taxon>Heterodera</taxon>
    </lineage>
</organism>
<feature type="compositionally biased region" description="Polar residues" evidence="2">
    <location>
        <begin position="77"/>
        <end position="87"/>
    </location>
</feature>
<proteinExistence type="predicted"/>
<protein>
    <submittedName>
        <fullName evidence="3">Uncharacterized protein</fullName>
    </submittedName>
</protein>